<dbReference type="PANTHER" id="PTHR10724:SF7">
    <property type="entry name" value="SMALL RIBOSOMAL SUBUNIT PROTEIN BS1C"/>
    <property type="match status" value="1"/>
</dbReference>
<dbReference type="InterPro" id="IPR003029">
    <property type="entry name" value="S1_domain"/>
</dbReference>
<name>A0A3B1DIE3_9ZZZZ</name>
<comment type="similarity">
    <text evidence="1">Belongs to the bacterial ribosomal protein bS1 family.</text>
</comment>
<dbReference type="AlphaFoldDB" id="A0A3B1DIE3"/>
<organism evidence="6">
    <name type="scientific">hydrothermal vent metagenome</name>
    <dbReference type="NCBI Taxonomy" id="652676"/>
    <lineage>
        <taxon>unclassified sequences</taxon>
        <taxon>metagenomes</taxon>
        <taxon>ecological metagenomes</taxon>
    </lineage>
</organism>
<feature type="compositionally biased region" description="Basic and acidic residues" evidence="4">
    <location>
        <begin position="94"/>
        <end position="107"/>
    </location>
</feature>
<evidence type="ECO:0000313" key="6">
    <source>
        <dbReference type="EMBL" id="VAX40462.1"/>
    </source>
</evidence>
<dbReference type="PANTHER" id="PTHR10724">
    <property type="entry name" value="30S RIBOSOMAL PROTEIN S1"/>
    <property type="match status" value="1"/>
</dbReference>
<feature type="compositionally biased region" description="Basic and acidic residues" evidence="4">
    <location>
        <begin position="124"/>
        <end position="133"/>
    </location>
</feature>
<dbReference type="EMBL" id="UOGL01000443">
    <property type="protein sequence ID" value="VAX40462.1"/>
    <property type="molecule type" value="Genomic_DNA"/>
</dbReference>
<feature type="compositionally biased region" description="Polar residues" evidence="4">
    <location>
        <begin position="8"/>
        <end position="26"/>
    </location>
</feature>
<evidence type="ECO:0000256" key="4">
    <source>
        <dbReference type="SAM" id="MobiDB-lite"/>
    </source>
</evidence>
<dbReference type="SUPFAM" id="SSF50249">
    <property type="entry name" value="Nucleic acid-binding proteins"/>
    <property type="match status" value="4"/>
</dbReference>
<keyword evidence="2 6" id="KW-0689">Ribosomal protein</keyword>
<dbReference type="GO" id="GO:0006412">
    <property type="term" value="P:translation"/>
    <property type="evidence" value="ECO:0007669"/>
    <property type="project" value="TreeGrafter"/>
</dbReference>
<feature type="domain" description="S1 motif" evidence="5">
    <location>
        <begin position="385"/>
        <end position="453"/>
    </location>
</feature>
<feature type="domain" description="S1 motif" evidence="5">
    <location>
        <begin position="298"/>
        <end position="364"/>
    </location>
</feature>
<protein>
    <submittedName>
        <fullName evidence="6">SSU ribosomal protein S1p</fullName>
    </submittedName>
</protein>
<evidence type="ECO:0000256" key="2">
    <source>
        <dbReference type="ARBA" id="ARBA00022980"/>
    </source>
</evidence>
<dbReference type="CDD" id="cd05688">
    <property type="entry name" value="S1_RPS1_repeat_ec3"/>
    <property type="match status" value="1"/>
</dbReference>
<dbReference type="InterPro" id="IPR050437">
    <property type="entry name" value="Ribos_protein_bS1-like"/>
</dbReference>
<accession>A0A3B1DIE3</accession>
<reference evidence="6" key="1">
    <citation type="submission" date="2018-06" db="EMBL/GenBank/DDBJ databases">
        <authorList>
            <person name="Zhirakovskaya E."/>
        </authorList>
    </citation>
    <scope>NUCLEOTIDE SEQUENCE</scope>
</reference>
<sequence>MYPEETDAPQTSSVTNSVANSESPSETPAVDDTVDTLPEQPKTEQPKVEPVAEAAPVAAVNEMTAEPVPEIKVEQKVEAKPEVASTPEVVPPSVKEDEKVTAPERPRVRLNPTMPSATVANETSADKTATEEAVAKVDEELKAVPSIQGLGDAPKNSPAVEVPDVLELDAAMEAELNEAMTDAAAKPKEKVEIVAAAGDESTGENDEAPATPGELEEGARIKATVQSIAGEDIFFEIAGERSPGMVSLRQFKDAKPPEVGTVLDVIISKIDEAEGLINLNLPHGRAKVGGDWSAVAVGQIVDCMVTKTNKGGLEVNVSNLRGFLPISQVDTDFVADLEPYVGQKLTVQVMEVKPAKRNLVVSRRAFLELGRAEEAEKLWETIELGQQFPGVVKTIKDYGAFVNIGSADGFLHISEIAWNRINHPSDVLTIGQQVEVQVVKLDQEKKRIGLGMKQLAANPWSTAEANYSKGTTVSGKVTRVADFGAFIQLEPGVEGLVHISELDHQRVHRVADVLKEEQEVEVQVLEVDMGRKRISLSLKALKEKPVVEKKESAEESASPKIQRPKNAPPLKGGNSEQKSNGGLFGNPSDFGK</sequence>
<feature type="region of interest" description="Disordered" evidence="4">
    <location>
        <begin position="1"/>
        <end position="133"/>
    </location>
</feature>
<dbReference type="GO" id="GO:0003729">
    <property type="term" value="F:mRNA binding"/>
    <property type="evidence" value="ECO:0007669"/>
    <property type="project" value="UniProtKB-ARBA"/>
</dbReference>
<gene>
    <name evidence="6" type="ORF">MNBD_PLANCTO02-1790</name>
</gene>
<feature type="compositionally biased region" description="Basic and acidic residues" evidence="4">
    <location>
        <begin position="69"/>
        <end position="81"/>
    </location>
</feature>
<feature type="region of interest" description="Disordered" evidence="4">
    <location>
        <begin position="197"/>
        <end position="216"/>
    </location>
</feature>
<keyword evidence="3" id="KW-0687">Ribonucleoprotein</keyword>
<dbReference type="GO" id="GO:0003735">
    <property type="term" value="F:structural constituent of ribosome"/>
    <property type="evidence" value="ECO:0007669"/>
    <property type="project" value="TreeGrafter"/>
</dbReference>
<feature type="compositionally biased region" description="Low complexity" evidence="4">
    <location>
        <begin position="48"/>
        <end position="60"/>
    </location>
</feature>
<dbReference type="Gene3D" id="2.40.50.140">
    <property type="entry name" value="Nucleic acid-binding proteins"/>
    <property type="match status" value="4"/>
</dbReference>
<feature type="domain" description="S1 motif" evidence="5">
    <location>
        <begin position="470"/>
        <end position="539"/>
    </location>
</feature>
<dbReference type="FunFam" id="2.40.50.140:FF:000051">
    <property type="entry name" value="RNA-binding transcriptional accessory protein"/>
    <property type="match status" value="2"/>
</dbReference>
<dbReference type="Pfam" id="PF00575">
    <property type="entry name" value="S1"/>
    <property type="match status" value="3"/>
</dbReference>
<dbReference type="InterPro" id="IPR035104">
    <property type="entry name" value="Ribosomal_protein_S1-like"/>
</dbReference>
<dbReference type="SMART" id="SM00316">
    <property type="entry name" value="S1"/>
    <property type="match status" value="4"/>
</dbReference>
<dbReference type="GO" id="GO:0022627">
    <property type="term" value="C:cytosolic small ribosomal subunit"/>
    <property type="evidence" value="ECO:0007669"/>
    <property type="project" value="TreeGrafter"/>
</dbReference>
<dbReference type="InterPro" id="IPR012340">
    <property type="entry name" value="NA-bd_OB-fold"/>
</dbReference>
<feature type="compositionally biased region" description="Polar residues" evidence="4">
    <location>
        <begin position="113"/>
        <end position="123"/>
    </location>
</feature>
<proteinExistence type="inferred from homology"/>
<feature type="region of interest" description="Disordered" evidence="4">
    <location>
        <begin position="545"/>
        <end position="592"/>
    </location>
</feature>
<dbReference type="PROSITE" id="PS50126">
    <property type="entry name" value="S1"/>
    <property type="match status" value="4"/>
</dbReference>
<feature type="domain" description="S1 motif" evidence="5">
    <location>
        <begin position="218"/>
        <end position="282"/>
    </location>
</feature>
<dbReference type="CDD" id="cd04465">
    <property type="entry name" value="S1_RPS1_repeat_ec2_hs2"/>
    <property type="match status" value="1"/>
</dbReference>
<evidence type="ECO:0000256" key="1">
    <source>
        <dbReference type="ARBA" id="ARBA00006767"/>
    </source>
</evidence>
<evidence type="ECO:0000256" key="3">
    <source>
        <dbReference type="ARBA" id="ARBA00023274"/>
    </source>
</evidence>
<dbReference type="PRINTS" id="PR00681">
    <property type="entry name" value="RIBOSOMALS1"/>
</dbReference>
<evidence type="ECO:0000259" key="5">
    <source>
        <dbReference type="PROSITE" id="PS50126"/>
    </source>
</evidence>